<comment type="similarity">
    <text evidence="2 6">Belongs to the FKBP-type PPIase family.</text>
</comment>
<dbReference type="InterPro" id="IPR000774">
    <property type="entry name" value="PPIase_FKBP_N"/>
</dbReference>
<dbReference type="GO" id="GO:0003755">
    <property type="term" value="F:peptidyl-prolyl cis-trans isomerase activity"/>
    <property type="evidence" value="ECO:0007669"/>
    <property type="project" value="UniProtKB-UniRule"/>
</dbReference>
<dbReference type="RefSeq" id="WP_145017302.1">
    <property type="nucleotide sequence ID" value="NZ_VLLN01000001.1"/>
</dbReference>
<evidence type="ECO:0000256" key="1">
    <source>
        <dbReference type="ARBA" id="ARBA00000971"/>
    </source>
</evidence>
<evidence type="ECO:0000313" key="9">
    <source>
        <dbReference type="EMBL" id="TWJ33598.1"/>
    </source>
</evidence>
<dbReference type="Proteomes" id="UP000319449">
    <property type="component" value="Unassembled WGS sequence"/>
</dbReference>
<dbReference type="SUPFAM" id="SSF54534">
    <property type="entry name" value="FKBP-like"/>
    <property type="match status" value="1"/>
</dbReference>
<dbReference type="GO" id="GO:0006457">
    <property type="term" value="P:protein folding"/>
    <property type="evidence" value="ECO:0007669"/>
    <property type="project" value="InterPro"/>
</dbReference>
<evidence type="ECO:0000259" key="8">
    <source>
        <dbReference type="PROSITE" id="PS50059"/>
    </source>
</evidence>
<dbReference type="AlphaFoldDB" id="A0A562WSK7"/>
<evidence type="ECO:0000256" key="7">
    <source>
        <dbReference type="SAM" id="SignalP"/>
    </source>
</evidence>
<evidence type="ECO:0000256" key="6">
    <source>
        <dbReference type="RuleBase" id="RU003915"/>
    </source>
</evidence>
<evidence type="ECO:0000256" key="2">
    <source>
        <dbReference type="ARBA" id="ARBA00006577"/>
    </source>
</evidence>
<dbReference type="Gene3D" id="3.10.50.40">
    <property type="match status" value="1"/>
</dbReference>
<dbReference type="PANTHER" id="PTHR43811">
    <property type="entry name" value="FKBP-TYPE PEPTIDYL-PROLYL CIS-TRANS ISOMERASE FKPA"/>
    <property type="match status" value="1"/>
</dbReference>
<keyword evidence="4 5" id="KW-0413">Isomerase</keyword>
<evidence type="ECO:0000256" key="5">
    <source>
        <dbReference type="PROSITE-ProRule" id="PRU00277"/>
    </source>
</evidence>
<evidence type="ECO:0000256" key="4">
    <source>
        <dbReference type="ARBA" id="ARBA00023235"/>
    </source>
</evidence>
<gene>
    <name evidence="9" type="ORF">JN12_00275</name>
</gene>
<keyword evidence="3 5" id="KW-0697">Rotamase</keyword>
<evidence type="ECO:0000313" key="10">
    <source>
        <dbReference type="Proteomes" id="UP000319449"/>
    </source>
</evidence>
<accession>A0A562WSK7</accession>
<feature type="chain" id="PRO_5021911972" description="Peptidyl-prolyl cis-trans isomerase" evidence="7">
    <location>
        <begin position="20"/>
        <end position="221"/>
    </location>
</feature>
<dbReference type="Gene3D" id="1.10.287.460">
    <property type="entry name" value="Peptidyl-prolyl cis-trans isomerase, FKBP-type, N-terminal domain"/>
    <property type="match status" value="1"/>
</dbReference>
<name>A0A562WSK7_9BACT</name>
<comment type="catalytic activity">
    <reaction evidence="1 5 6">
        <text>[protein]-peptidylproline (omega=180) = [protein]-peptidylproline (omega=0)</text>
        <dbReference type="Rhea" id="RHEA:16237"/>
        <dbReference type="Rhea" id="RHEA-COMP:10747"/>
        <dbReference type="Rhea" id="RHEA-COMP:10748"/>
        <dbReference type="ChEBI" id="CHEBI:83833"/>
        <dbReference type="ChEBI" id="CHEBI:83834"/>
        <dbReference type="EC" id="5.2.1.8"/>
    </reaction>
</comment>
<dbReference type="PANTHER" id="PTHR43811:SF19">
    <property type="entry name" value="39 KDA FK506-BINDING NUCLEAR PROTEIN"/>
    <property type="match status" value="1"/>
</dbReference>
<reference evidence="9 10" key="1">
    <citation type="submission" date="2019-07" db="EMBL/GenBank/DDBJ databases">
        <title>Genomic Encyclopedia of Archaeal and Bacterial Type Strains, Phase II (KMG-II): from individual species to whole genera.</title>
        <authorList>
            <person name="Goeker M."/>
        </authorList>
    </citation>
    <scope>NUCLEOTIDE SEQUENCE [LARGE SCALE GENOMIC DNA]</scope>
    <source>
        <strain evidence="9 10">ATCC BAA-1139</strain>
    </source>
</reference>
<dbReference type="PROSITE" id="PS50059">
    <property type="entry name" value="FKBP_PPIASE"/>
    <property type="match status" value="1"/>
</dbReference>
<dbReference type="Pfam" id="PF00254">
    <property type="entry name" value="FKBP_C"/>
    <property type="match status" value="1"/>
</dbReference>
<dbReference type="Pfam" id="PF01346">
    <property type="entry name" value="FKBP_N"/>
    <property type="match status" value="1"/>
</dbReference>
<feature type="domain" description="PPIase FKBP-type" evidence="8">
    <location>
        <begin position="134"/>
        <end position="220"/>
    </location>
</feature>
<evidence type="ECO:0000256" key="3">
    <source>
        <dbReference type="ARBA" id="ARBA00023110"/>
    </source>
</evidence>
<keyword evidence="10" id="KW-1185">Reference proteome</keyword>
<proteinExistence type="inferred from homology"/>
<feature type="signal peptide" evidence="7">
    <location>
        <begin position="1"/>
        <end position="19"/>
    </location>
</feature>
<organism evidence="9 10">
    <name type="scientific">Geobacter argillaceus</name>
    <dbReference type="NCBI Taxonomy" id="345631"/>
    <lineage>
        <taxon>Bacteria</taxon>
        <taxon>Pseudomonadati</taxon>
        <taxon>Thermodesulfobacteriota</taxon>
        <taxon>Desulfuromonadia</taxon>
        <taxon>Geobacterales</taxon>
        <taxon>Geobacteraceae</taxon>
        <taxon>Geobacter</taxon>
    </lineage>
</organism>
<dbReference type="OrthoDB" id="9812109at2"/>
<sequence>MFRLILIFVIALLASPTFAAGPPKTEEQKTLYAIGLLVSRSIAVFNLSPEELEFVKQGLTDAATGKKPDVDLSSYNDKVQELARARRTAQGEKLAAMNKEFIAKAVAEKGAVKTDSGLIYLSLREGTGTSPTVTDTVKVNYRGTLPDGKEFDSSYKRGTPTEFRLDGVIKCWTDGLQKMKSGGKAKLVCPPNTAYGDAGAGDLILPDATLVFDVELLEVKK</sequence>
<dbReference type="InterPro" id="IPR046357">
    <property type="entry name" value="PPIase_dom_sf"/>
</dbReference>
<dbReference type="InterPro" id="IPR001179">
    <property type="entry name" value="PPIase_FKBP_dom"/>
</dbReference>
<keyword evidence="7" id="KW-0732">Signal</keyword>
<protein>
    <recommendedName>
        <fullName evidence="6">Peptidyl-prolyl cis-trans isomerase</fullName>
        <ecNumber evidence="6">5.2.1.8</ecNumber>
    </recommendedName>
</protein>
<dbReference type="EC" id="5.2.1.8" evidence="6"/>
<dbReference type="FunFam" id="3.10.50.40:FF:000006">
    <property type="entry name" value="Peptidyl-prolyl cis-trans isomerase"/>
    <property type="match status" value="1"/>
</dbReference>
<comment type="caution">
    <text evidence="9">The sequence shown here is derived from an EMBL/GenBank/DDBJ whole genome shotgun (WGS) entry which is preliminary data.</text>
</comment>
<dbReference type="EMBL" id="VLLN01000001">
    <property type="protein sequence ID" value="TWJ33598.1"/>
    <property type="molecule type" value="Genomic_DNA"/>
</dbReference>
<dbReference type="InterPro" id="IPR036944">
    <property type="entry name" value="PPIase_FKBP_N_sf"/>
</dbReference>